<sequence length="79" mass="8752">MAYLVWILTGIAIVLGFLLGLLLGKTHDYRKKSVGTLLVGYTGEDDDGAHLFLSMDKAVEDIENAEYAILRVKKVKARN</sequence>
<name>A0A8S5TVH4_9CAUD</name>
<evidence type="ECO:0000313" key="2">
    <source>
        <dbReference type="EMBL" id="DAF86213.1"/>
    </source>
</evidence>
<keyword evidence="1" id="KW-0812">Transmembrane</keyword>
<proteinExistence type="predicted"/>
<accession>A0A8S5TVH4</accession>
<protein>
    <submittedName>
        <fullName evidence="2">Uncharacterized protein</fullName>
    </submittedName>
</protein>
<keyword evidence="1" id="KW-0472">Membrane</keyword>
<feature type="transmembrane region" description="Helical" evidence="1">
    <location>
        <begin position="6"/>
        <end position="24"/>
    </location>
</feature>
<keyword evidence="1" id="KW-1133">Transmembrane helix</keyword>
<reference evidence="2" key="1">
    <citation type="journal article" date="2021" name="Proc. Natl. Acad. Sci. U.S.A.">
        <title>A Catalog of Tens of Thousands of Viruses from Human Metagenomes Reveals Hidden Associations with Chronic Diseases.</title>
        <authorList>
            <person name="Tisza M.J."/>
            <person name="Buck C.B."/>
        </authorList>
    </citation>
    <scope>NUCLEOTIDE SEQUENCE</scope>
    <source>
        <strain evidence="2">Ctx254</strain>
    </source>
</reference>
<organism evidence="2">
    <name type="scientific">Siphoviridae sp. ctx254</name>
    <dbReference type="NCBI Taxonomy" id="2825737"/>
    <lineage>
        <taxon>Viruses</taxon>
        <taxon>Duplodnaviria</taxon>
        <taxon>Heunggongvirae</taxon>
        <taxon>Uroviricota</taxon>
        <taxon>Caudoviricetes</taxon>
    </lineage>
</organism>
<evidence type="ECO:0000256" key="1">
    <source>
        <dbReference type="SAM" id="Phobius"/>
    </source>
</evidence>
<dbReference type="EMBL" id="BK015941">
    <property type="protein sequence ID" value="DAF86213.1"/>
    <property type="molecule type" value="Genomic_DNA"/>
</dbReference>